<dbReference type="RefSeq" id="WP_025331417.1">
    <property type="nucleotide sequence ID" value="NZ_CP132375.1"/>
</dbReference>
<gene>
    <name evidence="2" type="ORF">RAM05_10820</name>
</gene>
<reference evidence="2 3" key="1">
    <citation type="submission" date="2023-08" db="EMBL/GenBank/DDBJ databases">
        <title>Complete genome sequences of 12 bacterial strains from the honey bee gut, resolved with long-read nanopore sequencing.</title>
        <authorList>
            <person name="Kwong W.K."/>
            <person name="Acheampong S."/>
            <person name="Polat M.F."/>
        </authorList>
    </citation>
    <scope>NUCLEOTIDE SEQUENCE [LARGE SCALE GENOMIC DNA]</scope>
    <source>
        <strain evidence="3">wkB9</strain>
    </source>
</reference>
<evidence type="ECO:0000259" key="1">
    <source>
        <dbReference type="Pfam" id="PF20557"/>
    </source>
</evidence>
<name>A0ABD7Z1C4_9NEIS</name>
<sequence length="136" mass="15293">MIRVPSDSYVSIERADAYHSIRPSQAEWAALETSQKELRLVAASDYIDACYRLRNDLNRKMRAGDEAVIEPVYKAVCELALKNGLFDNGEQKRRAVTVADISVTYSDSTGVRFEYVDALLAPYIKSSFNQIPVLRG</sequence>
<dbReference type="EMBL" id="CP132375">
    <property type="protein sequence ID" value="WLS98316.1"/>
    <property type="molecule type" value="Genomic_DNA"/>
</dbReference>
<dbReference type="InterPro" id="IPR046787">
    <property type="entry name" value="DnaT_2"/>
</dbReference>
<dbReference type="AlphaFoldDB" id="A0ABD7Z1C4"/>
<dbReference type="GeneID" id="32536347"/>
<protein>
    <recommendedName>
        <fullName evidence="1">Putative DnaT-like domain-containing protein</fullName>
    </recommendedName>
</protein>
<dbReference type="Pfam" id="PF20557">
    <property type="entry name" value="DnaT_2"/>
    <property type="match status" value="1"/>
</dbReference>
<feature type="domain" description="Putative DnaT-like" evidence="1">
    <location>
        <begin position="6"/>
        <end position="135"/>
    </location>
</feature>
<proteinExistence type="predicted"/>
<evidence type="ECO:0000313" key="3">
    <source>
        <dbReference type="Proteomes" id="UP001229773"/>
    </source>
</evidence>
<evidence type="ECO:0000313" key="2">
    <source>
        <dbReference type="EMBL" id="WLS98316.1"/>
    </source>
</evidence>
<dbReference type="Proteomes" id="UP001229773">
    <property type="component" value="Chromosome"/>
</dbReference>
<organism evidence="2 3">
    <name type="scientific">Snodgrassella alvi</name>
    <dbReference type="NCBI Taxonomy" id="1196083"/>
    <lineage>
        <taxon>Bacteria</taxon>
        <taxon>Pseudomonadati</taxon>
        <taxon>Pseudomonadota</taxon>
        <taxon>Betaproteobacteria</taxon>
        <taxon>Neisseriales</taxon>
        <taxon>Neisseriaceae</taxon>
        <taxon>Snodgrassella</taxon>
    </lineage>
</organism>
<accession>A0ABD7Z1C4</accession>